<feature type="domain" description="Polysaccharide lyase 14" evidence="2">
    <location>
        <begin position="85"/>
        <end position="288"/>
    </location>
</feature>
<evidence type="ECO:0000313" key="3">
    <source>
        <dbReference type="EMBL" id="CAH1791940.1"/>
    </source>
</evidence>
<comment type="caution">
    <text evidence="3">The sequence shown here is derived from an EMBL/GenBank/DDBJ whole genome shotgun (WGS) entry which is preliminary data.</text>
</comment>
<name>A0A8S4PBY4_OWEFU</name>
<dbReference type="GO" id="GO:0005786">
    <property type="term" value="C:signal recognition particle, endoplasmic reticulum targeting"/>
    <property type="evidence" value="ECO:0007669"/>
    <property type="project" value="UniProtKB-KW"/>
</dbReference>
<evidence type="ECO:0000259" key="2">
    <source>
        <dbReference type="Pfam" id="PF21294"/>
    </source>
</evidence>
<dbReference type="InterPro" id="IPR048958">
    <property type="entry name" value="Polysacc_lyase_14"/>
</dbReference>
<dbReference type="Proteomes" id="UP000749559">
    <property type="component" value="Unassembled WGS sequence"/>
</dbReference>
<keyword evidence="1" id="KW-0687">Ribonucleoprotein</keyword>
<evidence type="ECO:0000256" key="1">
    <source>
        <dbReference type="ARBA" id="ARBA00023135"/>
    </source>
</evidence>
<dbReference type="AlphaFoldDB" id="A0A8S4PBY4"/>
<accession>A0A8S4PBY4</accession>
<sequence>MTYITSWDDFSKAAEKLYLSDPMKATTKDMWQLLVIVAILRASNGAVIWRQESWDPDLIFGLEWNMVTFNWGFENLQIVRNPTGTSNELEVLFPLLSCVCDRDNRGGAQQYSQPFSPGNERALSYDLRFSDNFDFVRGGKLPGLYGGDQSSCSGGGATSHCFSTRYMWRRDGDGEIYLYSGADQASDFCDRPGNHCNYDFGHSVGRGSFRFNRGRWYNLKQYVRLNTVGLNDGVLRVWLDDVLVIDYNDVGFRTSEFNIDTIFFSTFFGGGNMDWASTDDVQIYFRNFEVHDSQPV</sequence>
<keyword evidence="1" id="KW-0733">Signal recognition particle</keyword>
<dbReference type="SUPFAM" id="SSF54762">
    <property type="entry name" value="Signal recognition particle alu RNA binding heterodimer, SRP9/14"/>
    <property type="match status" value="1"/>
</dbReference>
<dbReference type="PANTHER" id="PTHR40124">
    <property type="match status" value="1"/>
</dbReference>
<dbReference type="InterPro" id="IPR009018">
    <property type="entry name" value="Signal_recog_particle_SRP9/14"/>
</dbReference>
<keyword evidence="4" id="KW-1185">Reference proteome</keyword>
<dbReference type="Pfam" id="PF21294">
    <property type="entry name" value="Polysacc_lyase_14"/>
    <property type="match status" value="1"/>
</dbReference>
<dbReference type="EMBL" id="CAIIXF020000008">
    <property type="protein sequence ID" value="CAH1791940.1"/>
    <property type="molecule type" value="Genomic_DNA"/>
</dbReference>
<protein>
    <recommendedName>
        <fullName evidence="2">Polysaccharide lyase 14 domain-containing protein</fullName>
    </recommendedName>
</protein>
<evidence type="ECO:0000313" key="4">
    <source>
        <dbReference type="Proteomes" id="UP000749559"/>
    </source>
</evidence>
<dbReference type="GO" id="GO:0008312">
    <property type="term" value="F:7S RNA binding"/>
    <property type="evidence" value="ECO:0007669"/>
    <property type="project" value="InterPro"/>
</dbReference>
<organism evidence="3 4">
    <name type="scientific">Owenia fusiformis</name>
    <name type="common">Polychaete worm</name>
    <dbReference type="NCBI Taxonomy" id="6347"/>
    <lineage>
        <taxon>Eukaryota</taxon>
        <taxon>Metazoa</taxon>
        <taxon>Spiralia</taxon>
        <taxon>Lophotrochozoa</taxon>
        <taxon>Annelida</taxon>
        <taxon>Polychaeta</taxon>
        <taxon>Sedentaria</taxon>
        <taxon>Canalipalpata</taxon>
        <taxon>Sabellida</taxon>
        <taxon>Oweniida</taxon>
        <taxon>Oweniidae</taxon>
        <taxon>Owenia</taxon>
    </lineage>
</organism>
<dbReference type="GO" id="GO:0006614">
    <property type="term" value="P:SRP-dependent cotranslational protein targeting to membrane"/>
    <property type="evidence" value="ECO:0007669"/>
    <property type="project" value="InterPro"/>
</dbReference>
<dbReference type="OrthoDB" id="6278837at2759"/>
<gene>
    <name evidence="3" type="ORF">OFUS_LOCUS16974</name>
</gene>
<dbReference type="Gene3D" id="2.60.120.200">
    <property type="match status" value="1"/>
</dbReference>
<proteinExistence type="predicted"/>
<dbReference type="PANTHER" id="PTHR40124:SF1">
    <property type="entry name" value="DISAGGREGATASE RELATED REPEAT PROTEIN"/>
    <property type="match status" value="1"/>
</dbReference>
<reference evidence="3" key="1">
    <citation type="submission" date="2022-03" db="EMBL/GenBank/DDBJ databases">
        <authorList>
            <person name="Martin C."/>
        </authorList>
    </citation>
    <scope>NUCLEOTIDE SEQUENCE</scope>
</reference>